<evidence type="ECO:0000256" key="1">
    <source>
        <dbReference type="ARBA" id="ARBA00007274"/>
    </source>
</evidence>
<dbReference type="PANTHER" id="PTHR43300:SF7">
    <property type="entry name" value="UDP-N-ACETYLBACILLOSAMINE N-ACETYLTRANSFERASE"/>
    <property type="match status" value="1"/>
</dbReference>
<dbReference type="GO" id="GO:0103118">
    <property type="term" value="F:UDP-3-O-[(3R)-3-hydroxyacyl]-glucosamine N-acyltransferase activity"/>
    <property type="evidence" value="ECO:0007669"/>
    <property type="project" value="UniProtKB-EC"/>
</dbReference>
<dbReference type="Gene3D" id="2.160.10.10">
    <property type="entry name" value="Hexapeptide repeat proteins"/>
    <property type="match status" value="1"/>
</dbReference>
<keyword evidence="5" id="KW-0808">Transferase</keyword>
<feature type="binding site" evidence="3">
    <location>
        <position position="56"/>
    </location>
    <ligand>
        <name>substrate</name>
    </ligand>
</feature>
<accession>A0A381EGZ1</accession>
<feature type="site" description="Increases basicity of active site His" evidence="2">
    <location>
        <position position="125"/>
    </location>
</feature>
<dbReference type="InterPro" id="IPR050179">
    <property type="entry name" value="Trans_hexapeptide_repeat"/>
</dbReference>
<dbReference type="RefSeq" id="WP_004275823.1">
    <property type="nucleotide sequence ID" value="NZ_JANKIR010000006.1"/>
</dbReference>
<feature type="binding site" evidence="3">
    <location>
        <position position="154"/>
    </location>
    <ligand>
        <name>acetyl-CoA</name>
        <dbReference type="ChEBI" id="CHEBI:57288"/>
    </ligand>
</feature>
<feature type="binding site" evidence="3">
    <location>
        <position position="172"/>
    </location>
    <ligand>
        <name>acetyl-CoA</name>
        <dbReference type="ChEBI" id="CHEBI:57288"/>
    </ligand>
</feature>
<evidence type="ECO:0000259" key="4">
    <source>
        <dbReference type="Pfam" id="PF17836"/>
    </source>
</evidence>
<evidence type="ECO:0000313" key="6">
    <source>
        <dbReference type="Proteomes" id="UP000254161"/>
    </source>
</evidence>
<dbReference type="PANTHER" id="PTHR43300">
    <property type="entry name" value="ACETYLTRANSFERASE"/>
    <property type="match status" value="1"/>
</dbReference>
<feature type="domain" description="PglD N-terminal" evidence="4">
    <location>
        <begin position="6"/>
        <end position="68"/>
    </location>
</feature>
<dbReference type="NCBIfam" id="TIGR03570">
    <property type="entry name" value="NeuD_NnaD"/>
    <property type="match status" value="1"/>
</dbReference>
<protein>
    <submittedName>
        <fullName evidence="5">4-amino-6-deoxy-N-Acetyl-D-hexosaminyl-(Lipid carrier) acetyltrasferase</fullName>
        <ecNumber evidence="5">2.3.1.191</ecNumber>
    </submittedName>
</protein>
<evidence type="ECO:0000256" key="2">
    <source>
        <dbReference type="PIRSR" id="PIRSR620019-1"/>
    </source>
</evidence>
<reference evidence="5 6" key="1">
    <citation type="submission" date="2018-06" db="EMBL/GenBank/DDBJ databases">
        <authorList>
            <consortium name="Pathogen Informatics"/>
            <person name="Doyle S."/>
        </authorList>
    </citation>
    <scope>NUCLEOTIDE SEQUENCE [LARGE SCALE GENOMIC DNA]</scope>
    <source>
        <strain evidence="5 6">NCTC12264</strain>
    </source>
</reference>
<organism evidence="5 6">
    <name type="scientific">Campylobacter upsaliensis</name>
    <dbReference type="NCBI Taxonomy" id="28080"/>
    <lineage>
        <taxon>Bacteria</taxon>
        <taxon>Pseudomonadati</taxon>
        <taxon>Campylobacterota</taxon>
        <taxon>Epsilonproteobacteria</taxon>
        <taxon>Campylobacterales</taxon>
        <taxon>Campylobacteraceae</taxon>
        <taxon>Campylobacter</taxon>
    </lineage>
</organism>
<dbReference type="CDD" id="cd03360">
    <property type="entry name" value="LbH_AT_putative"/>
    <property type="match status" value="1"/>
</dbReference>
<feature type="active site" description="Proton acceptor" evidence="2">
    <location>
        <position position="124"/>
    </location>
</feature>
<gene>
    <name evidence="5" type="primary">lpxD_1</name>
    <name evidence="5" type="ORF">NCTC12264_00507</name>
</gene>
<dbReference type="Gene3D" id="3.40.50.20">
    <property type="match status" value="1"/>
</dbReference>
<proteinExistence type="inferred from homology"/>
<dbReference type="EC" id="2.3.1.191" evidence="5"/>
<dbReference type="Pfam" id="PF17836">
    <property type="entry name" value="PglD_N"/>
    <property type="match status" value="1"/>
</dbReference>
<dbReference type="SUPFAM" id="SSF51161">
    <property type="entry name" value="Trimeric LpxA-like enzymes"/>
    <property type="match status" value="1"/>
</dbReference>
<keyword evidence="5" id="KW-0012">Acyltransferase</keyword>
<name>A0A381EGZ1_CAMUP</name>
<comment type="similarity">
    <text evidence="1">Belongs to the transferase hexapeptide repeat family.</text>
</comment>
<sequence length="196" mass="21090">MAKTKKIYIYGAGGHGLVCADVAFDMGYEEVIFLDDYKGLQFNKELEKFDIFISIGTNEIRAKISQKVEQYGFNIVNLIHKSAIISPSAKIAQSGVLIMPRVVINARACIEKGVILNTACVVEHECLVGEFAHISVGSQCAGGVKVGRLCFIGINSAILPNLSLCDESILGGGALLAKDAREKGVYVGVPARLRKD</sequence>
<dbReference type="InterPro" id="IPR011004">
    <property type="entry name" value="Trimer_LpxA-like_sf"/>
</dbReference>
<evidence type="ECO:0000256" key="3">
    <source>
        <dbReference type="PIRSR" id="PIRSR620019-2"/>
    </source>
</evidence>
<dbReference type="AlphaFoldDB" id="A0A381EGZ1"/>
<feature type="binding site" evidence="3">
    <location>
        <begin position="35"/>
        <end position="36"/>
    </location>
    <ligand>
        <name>substrate</name>
    </ligand>
</feature>
<evidence type="ECO:0000313" key="5">
    <source>
        <dbReference type="EMBL" id="SUX26285.1"/>
    </source>
</evidence>
<dbReference type="InterPro" id="IPR020019">
    <property type="entry name" value="AcTrfase_PglD-like"/>
</dbReference>
<dbReference type="InterPro" id="IPR041561">
    <property type="entry name" value="PglD_N"/>
</dbReference>
<dbReference type="Proteomes" id="UP000254161">
    <property type="component" value="Unassembled WGS sequence"/>
</dbReference>
<dbReference type="EMBL" id="UFUZ01000001">
    <property type="protein sequence ID" value="SUX26285.1"/>
    <property type="molecule type" value="Genomic_DNA"/>
</dbReference>
<feature type="binding site" evidence="3">
    <location>
        <position position="133"/>
    </location>
    <ligand>
        <name>acetyl-CoA</name>
        <dbReference type="ChEBI" id="CHEBI:57288"/>
    </ligand>
</feature>